<gene>
    <name evidence="3" type="ORF">QO016_001015</name>
</gene>
<dbReference type="InterPro" id="IPR001314">
    <property type="entry name" value="Peptidase_S1A"/>
</dbReference>
<name>A0ABU0HGT4_9HYPH</name>
<evidence type="ECO:0000256" key="1">
    <source>
        <dbReference type="SAM" id="SignalP"/>
    </source>
</evidence>
<keyword evidence="4" id="KW-1185">Reference proteome</keyword>
<reference evidence="3 4" key="1">
    <citation type="submission" date="2023-07" db="EMBL/GenBank/DDBJ databases">
        <title>Genomic Encyclopedia of Type Strains, Phase IV (KMG-IV): sequencing the most valuable type-strain genomes for metagenomic binning, comparative biology and taxonomic classification.</title>
        <authorList>
            <person name="Goeker M."/>
        </authorList>
    </citation>
    <scope>NUCLEOTIDE SEQUENCE [LARGE SCALE GENOMIC DNA]</scope>
    <source>
        <strain evidence="3 4">DSM 19562</strain>
    </source>
</reference>
<protein>
    <recommendedName>
        <fullName evidence="2">Peptidase S1 domain-containing protein</fullName>
    </recommendedName>
</protein>
<dbReference type="SUPFAM" id="SSF50494">
    <property type="entry name" value="Trypsin-like serine proteases"/>
    <property type="match status" value="1"/>
</dbReference>
<accession>A0ABU0HGT4</accession>
<dbReference type="PRINTS" id="PR00722">
    <property type="entry name" value="CHYMOTRYPSIN"/>
</dbReference>
<evidence type="ECO:0000313" key="4">
    <source>
        <dbReference type="Proteomes" id="UP001236369"/>
    </source>
</evidence>
<dbReference type="InterPro" id="IPR018114">
    <property type="entry name" value="TRYPSIN_HIS"/>
</dbReference>
<dbReference type="InterPro" id="IPR043504">
    <property type="entry name" value="Peptidase_S1_PA_chymotrypsin"/>
</dbReference>
<dbReference type="EMBL" id="JAUSVV010000002">
    <property type="protein sequence ID" value="MDQ0441532.1"/>
    <property type="molecule type" value="Genomic_DNA"/>
</dbReference>
<dbReference type="InterPro" id="IPR001254">
    <property type="entry name" value="Trypsin_dom"/>
</dbReference>
<dbReference type="SMART" id="SM00020">
    <property type="entry name" value="Tryp_SPc"/>
    <property type="match status" value="1"/>
</dbReference>
<dbReference type="Proteomes" id="UP001236369">
    <property type="component" value="Unassembled WGS sequence"/>
</dbReference>
<dbReference type="Pfam" id="PF00089">
    <property type="entry name" value="Trypsin"/>
    <property type="match status" value="1"/>
</dbReference>
<evidence type="ECO:0000259" key="2">
    <source>
        <dbReference type="PROSITE" id="PS50240"/>
    </source>
</evidence>
<dbReference type="PROSITE" id="PS00134">
    <property type="entry name" value="TRYPSIN_HIS"/>
    <property type="match status" value="1"/>
</dbReference>
<organism evidence="3 4">
    <name type="scientific">Methylobacterium persicinum</name>
    <dbReference type="NCBI Taxonomy" id="374426"/>
    <lineage>
        <taxon>Bacteria</taxon>
        <taxon>Pseudomonadati</taxon>
        <taxon>Pseudomonadota</taxon>
        <taxon>Alphaproteobacteria</taxon>
        <taxon>Hyphomicrobiales</taxon>
        <taxon>Methylobacteriaceae</taxon>
        <taxon>Methylobacterium</taxon>
    </lineage>
</organism>
<dbReference type="RefSeq" id="WP_238250121.1">
    <property type="nucleotide sequence ID" value="NZ_BPQX01000037.1"/>
</dbReference>
<feature type="domain" description="Peptidase S1" evidence="2">
    <location>
        <begin position="31"/>
        <end position="251"/>
    </location>
</feature>
<feature type="signal peptide" evidence="1">
    <location>
        <begin position="1"/>
        <end position="25"/>
    </location>
</feature>
<sequence length="251" mass="25203">MPIVGRGRLLLAAVMAVFTASPGHAIDGGSVAGGDALAQATVGLGTITKPEDALRLTRCSGVLVAPDLVLTAAHCVNGDPLGALVVFFKGGNPIRPVYAARVAARYSPDPGEMQPNAAPDISIADLSVDLAVLRLTEPVRGRRPVPLASDPSRVPKHLRFAGAGLSRTGVGRLRTAGLTPVASTSTGLTIARVDGGGRICLGDSGGPVVATDRGGTYVWGVASAVISQSAPCGSYVIVAPAAQVFAGGGER</sequence>
<feature type="chain" id="PRO_5046156633" description="Peptidase S1 domain-containing protein" evidence="1">
    <location>
        <begin position="26"/>
        <end position="251"/>
    </location>
</feature>
<dbReference type="InterPro" id="IPR009003">
    <property type="entry name" value="Peptidase_S1_PA"/>
</dbReference>
<comment type="caution">
    <text evidence="3">The sequence shown here is derived from an EMBL/GenBank/DDBJ whole genome shotgun (WGS) entry which is preliminary data.</text>
</comment>
<keyword evidence="1" id="KW-0732">Signal</keyword>
<dbReference type="Gene3D" id="2.40.10.10">
    <property type="entry name" value="Trypsin-like serine proteases"/>
    <property type="match status" value="1"/>
</dbReference>
<proteinExistence type="predicted"/>
<dbReference type="PROSITE" id="PS50240">
    <property type="entry name" value="TRYPSIN_DOM"/>
    <property type="match status" value="1"/>
</dbReference>
<evidence type="ECO:0000313" key="3">
    <source>
        <dbReference type="EMBL" id="MDQ0441532.1"/>
    </source>
</evidence>